<proteinExistence type="predicted"/>
<dbReference type="RefSeq" id="WP_068901567.1">
    <property type="nucleotide sequence ID" value="NZ_BDCX01000015.1"/>
</dbReference>
<name>A0A171DLP7_9ACTN</name>
<sequence length="158" mass="16937">MHAIYHDAAAATDDWLEAITLTGQRTAPPIGAVTGWLRDHTVGCAPTPQTALIRLRAVQAALFVHGILLRRQADALGADPARRLLGDLTPNIAARLHRICRTDAAAATALALHRAAIDATRHHATLSEQEAIVVLSVLRLETALNDLDAATYQPSKPR</sequence>
<protein>
    <submittedName>
        <fullName evidence="1">Uncharacterized protein</fullName>
    </submittedName>
</protein>
<evidence type="ECO:0000313" key="2">
    <source>
        <dbReference type="Proteomes" id="UP000077701"/>
    </source>
</evidence>
<evidence type="ECO:0000313" key="1">
    <source>
        <dbReference type="EMBL" id="GAT69821.1"/>
    </source>
</evidence>
<gene>
    <name evidence="1" type="ORF">PS9374_05501</name>
</gene>
<reference evidence="2" key="2">
    <citation type="submission" date="2016-04" db="EMBL/GenBank/DDBJ databases">
        <title>Planomonospora sphaerica JCM9374 whole genome shotgun sequence.</title>
        <authorList>
            <person name="Suzuki T."/>
            <person name="Dohra H."/>
            <person name="Kodani S."/>
        </authorList>
    </citation>
    <scope>NUCLEOTIDE SEQUENCE [LARGE SCALE GENOMIC DNA]</scope>
    <source>
        <strain evidence="2">JCM 9374</strain>
    </source>
</reference>
<dbReference type="EMBL" id="BDCX01000015">
    <property type="protein sequence ID" value="GAT69821.1"/>
    <property type="molecule type" value="Genomic_DNA"/>
</dbReference>
<dbReference type="Proteomes" id="UP000077701">
    <property type="component" value="Unassembled WGS sequence"/>
</dbReference>
<reference evidence="1 2" key="1">
    <citation type="journal article" date="2016" name="Genome Announc.">
        <title>Draft Genome Sequence of Planomonospora sphaerica JCM9374, a Rare Actinomycete.</title>
        <authorList>
            <person name="Dohra H."/>
            <person name="Suzuki T."/>
            <person name="Inoue Y."/>
            <person name="Kodani S."/>
        </authorList>
    </citation>
    <scope>NUCLEOTIDE SEQUENCE [LARGE SCALE GENOMIC DNA]</scope>
    <source>
        <strain evidence="1 2">JCM 9374</strain>
    </source>
</reference>
<organism evidence="1 2">
    <name type="scientific">Planomonospora sphaerica</name>
    <dbReference type="NCBI Taxonomy" id="161355"/>
    <lineage>
        <taxon>Bacteria</taxon>
        <taxon>Bacillati</taxon>
        <taxon>Actinomycetota</taxon>
        <taxon>Actinomycetes</taxon>
        <taxon>Streptosporangiales</taxon>
        <taxon>Streptosporangiaceae</taxon>
        <taxon>Planomonospora</taxon>
    </lineage>
</organism>
<keyword evidence="2" id="KW-1185">Reference proteome</keyword>
<accession>A0A171DLP7</accession>
<comment type="caution">
    <text evidence="1">The sequence shown here is derived from an EMBL/GenBank/DDBJ whole genome shotgun (WGS) entry which is preliminary data.</text>
</comment>
<dbReference type="AlphaFoldDB" id="A0A171DLP7"/>
<dbReference type="STRING" id="161355.PS9374_05501"/>